<dbReference type="PANTHER" id="PTHR11839:SF18">
    <property type="entry name" value="NUDIX HYDROLASE DOMAIN-CONTAINING PROTEIN"/>
    <property type="match status" value="1"/>
</dbReference>
<evidence type="ECO:0000256" key="3">
    <source>
        <dbReference type="ARBA" id="ARBA00007275"/>
    </source>
</evidence>
<dbReference type="GO" id="GO:0005829">
    <property type="term" value="C:cytosol"/>
    <property type="evidence" value="ECO:0007669"/>
    <property type="project" value="TreeGrafter"/>
</dbReference>
<evidence type="ECO:0000313" key="10">
    <source>
        <dbReference type="Proteomes" id="UP000223913"/>
    </source>
</evidence>
<dbReference type="Proteomes" id="UP000223913">
    <property type="component" value="Unassembled WGS sequence"/>
</dbReference>
<accession>A0A2D0N8X8</accession>
<comment type="cofactor">
    <cofactor evidence="2">
        <name>Mg(2+)</name>
        <dbReference type="ChEBI" id="CHEBI:18420"/>
    </cofactor>
</comment>
<reference evidence="9 10" key="1">
    <citation type="submission" date="2017-10" db="EMBL/GenBank/DDBJ databases">
        <title>The draft genome sequence of Lewinella nigricans NBRC 102662.</title>
        <authorList>
            <person name="Wang K."/>
        </authorList>
    </citation>
    <scope>NUCLEOTIDE SEQUENCE [LARGE SCALE GENOMIC DNA]</scope>
    <source>
        <strain evidence="9 10">NBRC 102662</strain>
    </source>
</reference>
<sequence length="180" mass="20672">MATTDKKWKRLSSEVGPDLKLFRARWDEMQNPRNEKSQKMIILQSKDAVNVVAVSPQKTIVFVRQYRFGIEDFTLELPGGLLNHDEEVIPAAKRELREETGYVSENWEELGKVASNPVFMDSYIFHYLAENANAKFELALDDGEDVEIVEIPIEEVKKMLNAGTFQHPHTISALVLYFAR</sequence>
<dbReference type="PANTHER" id="PTHR11839">
    <property type="entry name" value="UDP/ADP-SUGAR PYROPHOSPHATASE"/>
    <property type="match status" value="1"/>
</dbReference>
<evidence type="ECO:0000259" key="8">
    <source>
        <dbReference type="PROSITE" id="PS51462"/>
    </source>
</evidence>
<dbReference type="InterPro" id="IPR000086">
    <property type="entry name" value="NUDIX_hydrolase_dom"/>
</dbReference>
<comment type="similarity">
    <text evidence="3">Belongs to the Nudix hydrolase family. NudK subfamily.</text>
</comment>
<evidence type="ECO:0000256" key="7">
    <source>
        <dbReference type="ARBA" id="ARBA00032272"/>
    </source>
</evidence>
<dbReference type="AlphaFoldDB" id="A0A2D0N8X8"/>
<dbReference type="PROSITE" id="PS51462">
    <property type="entry name" value="NUDIX"/>
    <property type="match status" value="1"/>
</dbReference>
<dbReference type="GO" id="GO:0016787">
    <property type="term" value="F:hydrolase activity"/>
    <property type="evidence" value="ECO:0007669"/>
    <property type="project" value="UniProtKB-KW"/>
</dbReference>
<feature type="domain" description="Nudix hydrolase" evidence="8">
    <location>
        <begin position="44"/>
        <end position="175"/>
    </location>
</feature>
<evidence type="ECO:0000256" key="6">
    <source>
        <dbReference type="ARBA" id="ARBA00032162"/>
    </source>
</evidence>
<keyword evidence="10" id="KW-1185">Reference proteome</keyword>
<dbReference type="GO" id="GO:0019693">
    <property type="term" value="P:ribose phosphate metabolic process"/>
    <property type="evidence" value="ECO:0007669"/>
    <property type="project" value="TreeGrafter"/>
</dbReference>
<dbReference type="InterPro" id="IPR020084">
    <property type="entry name" value="NUDIX_hydrolase_CS"/>
</dbReference>
<dbReference type="EMBL" id="PDUD01000023">
    <property type="protein sequence ID" value="PHN04971.1"/>
    <property type="molecule type" value="Genomic_DNA"/>
</dbReference>
<dbReference type="Pfam" id="PF00293">
    <property type="entry name" value="NUDIX"/>
    <property type="match status" value="1"/>
</dbReference>
<organism evidence="9 10">
    <name type="scientific">Flavilitoribacter nigricans (strain ATCC 23147 / DSM 23189 / NBRC 102662 / NCIMB 1420 / SS-2)</name>
    <name type="common">Lewinella nigricans</name>
    <dbReference type="NCBI Taxonomy" id="1122177"/>
    <lineage>
        <taxon>Bacteria</taxon>
        <taxon>Pseudomonadati</taxon>
        <taxon>Bacteroidota</taxon>
        <taxon>Saprospiria</taxon>
        <taxon>Saprospirales</taxon>
        <taxon>Lewinellaceae</taxon>
        <taxon>Flavilitoribacter</taxon>
    </lineage>
</organism>
<dbReference type="OrthoDB" id="9806150at2"/>
<proteinExistence type="inferred from homology"/>
<comment type="catalytic activity">
    <reaction evidence="1">
        <text>GDP-alpha-D-mannose + H2O = alpha-D-mannose 1-phosphate + GMP + 2 H(+)</text>
        <dbReference type="Rhea" id="RHEA:27978"/>
        <dbReference type="ChEBI" id="CHEBI:15377"/>
        <dbReference type="ChEBI" id="CHEBI:15378"/>
        <dbReference type="ChEBI" id="CHEBI:57527"/>
        <dbReference type="ChEBI" id="CHEBI:58115"/>
        <dbReference type="ChEBI" id="CHEBI:58409"/>
    </reaction>
</comment>
<protein>
    <recommendedName>
        <fullName evidence="4">GDP-mannose pyrophosphatase</fullName>
    </recommendedName>
    <alternativeName>
        <fullName evidence="6">GDP-mannose hydrolase</fullName>
    </alternativeName>
    <alternativeName>
        <fullName evidence="7">GDPMK</fullName>
    </alternativeName>
</protein>
<dbReference type="Gene3D" id="3.90.79.10">
    <property type="entry name" value="Nucleoside Triphosphate Pyrophosphohydrolase"/>
    <property type="match status" value="1"/>
</dbReference>
<evidence type="ECO:0000256" key="2">
    <source>
        <dbReference type="ARBA" id="ARBA00001946"/>
    </source>
</evidence>
<evidence type="ECO:0000256" key="4">
    <source>
        <dbReference type="ARBA" id="ARBA00016377"/>
    </source>
</evidence>
<dbReference type="SUPFAM" id="SSF55811">
    <property type="entry name" value="Nudix"/>
    <property type="match status" value="1"/>
</dbReference>
<keyword evidence="5" id="KW-0378">Hydrolase</keyword>
<evidence type="ECO:0000313" key="9">
    <source>
        <dbReference type="EMBL" id="PHN04971.1"/>
    </source>
</evidence>
<dbReference type="CDD" id="cd03424">
    <property type="entry name" value="NUDIX_ADPRase_Nudt5_UGPPase_Nudt14"/>
    <property type="match status" value="1"/>
</dbReference>
<comment type="caution">
    <text evidence="9">The sequence shown here is derived from an EMBL/GenBank/DDBJ whole genome shotgun (WGS) entry which is preliminary data.</text>
</comment>
<gene>
    <name evidence="9" type="ORF">CRP01_18240</name>
</gene>
<dbReference type="PROSITE" id="PS00893">
    <property type="entry name" value="NUDIX_BOX"/>
    <property type="match status" value="1"/>
</dbReference>
<evidence type="ECO:0000256" key="1">
    <source>
        <dbReference type="ARBA" id="ARBA00000847"/>
    </source>
</evidence>
<evidence type="ECO:0000256" key="5">
    <source>
        <dbReference type="ARBA" id="ARBA00022801"/>
    </source>
</evidence>
<dbReference type="GO" id="GO:0006753">
    <property type="term" value="P:nucleoside phosphate metabolic process"/>
    <property type="evidence" value="ECO:0007669"/>
    <property type="project" value="TreeGrafter"/>
</dbReference>
<dbReference type="RefSeq" id="WP_099151516.1">
    <property type="nucleotide sequence ID" value="NZ_PDUD01000023.1"/>
</dbReference>
<dbReference type="InterPro" id="IPR015797">
    <property type="entry name" value="NUDIX_hydrolase-like_dom_sf"/>
</dbReference>
<name>A0A2D0N8X8_FLAN2</name>